<reference evidence="1 2" key="1">
    <citation type="submission" date="2023-01" db="EMBL/GenBank/DDBJ databases">
        <title>Thalassococcus onchidii sp. nov., isolated from a marine invertebrate from the South China Sea.</title>
        <authorList>
            <person name="Xu S."/>
            <person name="Liu Z."/>
            <person name="Xu Y."/>
        </authorList>
    </citation>
    <scope>NUCLEOTIDE SEQUENCE [LARGE SCALE GENOMIC DNA]</scope>
    <source>
        <strain evidence="1 2">KCTC 32084</strain>
    </source>
</reference>
<gene>
    <name evidence="1" type="ORF">PFY00_01040</name>
</gene>
<dbReference type="Pfam" id="PF11899">
    <property type="entry name" value="DUF3419"/>
    <property type="match status" value="1"/>
</dbReference>
<dbReference type="RefSeq" id="WP_271430661.1">
    <property type="nucleotide sequence ID" value="NZ_JAQIOY010000001.1"/>
</dbReference>
<protein>
    <submittedName>
        <fullName evidence="1">DUF3419 family protein</fullName>
    </submittedName>
</protein>
<evidence type="ECO:0000313" key="2">
    <source>
        <dbReference type="Proteomes" id="UP001210720"/>
    </source>
</evidence>
<sequence>MDFFESLSFSSSNEDGRSELRALSGPAEKLVCLTGSGTRPLDMLLSDANQVIALDLNPMQNALLELKIAAFQSLDYDALLAFLGLVKTDDRMALYAQVRRSLRPEMQAHWDQNLREIGRGIWYMGLWEKVLRIGAKGVRMLRGKAVPALFNARDVAEQKAIWDQQFDDWVWRSSIRTLGRPWFWTRVIGEPGGAFLPGPEAVEQRLAGCFSRASGQFLFRESDFASLVLRGTNVSPLAVPLHLKPENFERIRTRLSDLRIVTGGLGDLADLRINQVDAFSLSDFGSYCDDVSYSKMWAGVIGAAAPNARFCERVFMNDLAPPDERIRLDQDLSDHLTTHDRAIIYAIRAGHIA</sequence>
<organism evidence="1 2">
    <name type="scientific">Thalassococcus lentus</name>
    <dbReference type="NCBI Taxonomy" id="1210524"/>
    <lineage>
        <taxon>Bacteria</taxon>
        <taxon>Pseudomonadati</taxon>
        <taxon>Pseudomonadota</taxon>
        <taxon>Alphaproteobacteria</taxon>
        <taxon>Rhodobacterales</taxon>
        <taxon>Roseobacteraceae</taxon>
        <taxon>Thalassococcus</taxon>
    </lineage>
</organism>
<name>A0ABT4XN41_9RHOB</name>
<dbReference type="PANTHER" id="PTHR47473">
    <property type="entry name" value="BTA1P"/>
    <property type="match status" value="1"/>
</dbReference>
<accession>A0ABT4XN41</accession>
<dbReference type="EMBL" id="JAQIOY010000001">
    <property type="protein sequence ID" value="MDA7423298.1"/>
    <property type="molecule type" value="Genomic_DNA"/>
</dbReference>
<proteinExistence type="predicted"/>
<evidence type="ECO:0000313" key="1">
    <source>
        <dbReference type="EMBL" id="MDA7423298.1"/>
    </source>
</evidence>
<comment type="caution">
    <text evidence="1">The sequence shown here is derived from an EMBL/GenBank/DDBJ whole genome shotgun (WGS) entry which is preliminary data.</text>
</comment>
<keyword evidence="2" id="KW-1185">Reference proteome</keyword>
<dbReference type="Proteomes" id="UP001210720">
    <property type="component" value="Unassembled WGS sequence"/>
</dbReference>
<dbReference type="InterPro" id="IPR021829">
    <property type="entry name" value="DUF3419"/>
</dbReference>
<dbReference type="PANTHER" id="PTHR47473:SF1">
    <property type="entry name" value="METHYLTRANSFERASE DOMAIN-CONTAINING PROTEIN"/>
    <property type="match status" value="1"/>
</dbReference>